<feature type="region of interest" description="Disordered" evidence="12">
    <location>
        <begin position="183"/>
        <end position="256"/>
    </location>
</feature>
<evidence type="ECO:0000256" key="6">
    <source>
        <dbReference type="ARBA" id="ARBA00022833"/>
    </source>
</evidence>
<dbReference type="PROSITE" id="PS00028">
    <property type="entry name" value="ZINC_FINGER_C2H2_1"/>
    <property type="match status" value="8"/>
</dbReference>
<keyword evidence="3" id="KW-0479">Metal-binding</keyword>
<feature type="domain" description="C2H2-type" evidence="13">
    <location>
        <begin position="765"/>
        <end position="792"/>
    </location>
</feature>
<dbReference type="SMART" id="SM00355">
    <property type="entry name" value="ZnF_C2H2"/>
    <property type="match status" value="12"/>
</dbReference>
<evidence type="ECO:0000256" key="3">
    <source>
        <dbReference type="ARBA" id="ARBA00022723"/>
    </source>
</evidence>
<keyword evidence="4" id="KW-0677">Repeat</keyword>
<feature type="region of interest" description="Disordered" evidence="12">
    <location>
        <begin position="453"/>
        <end position="493"/>
    </location>
</feature>
<feature type="compositionally biased region" description="Polar residues" evidence="12">
    <location>
        <begin position="859"/>
        <end position="888"/>
    </location>
</feature>
<feature type="compositionally biased region" description="Pro residues" evidence="12">
    <location>
        <begin position="901"/>
        <end position="915"/>
    </location>
</feature>
<sequence length="1375" mass="147663">MSAPPPPPLQQQPSSSQSSRSKSSKMSSSSSSHSSGYPQFLRSFHPSEAALAQEQLHPSVGRFEHFVGGSSSSGSAGGLGGLVTSAPPPPPPLHPGLSVPQASSGPSSSSPSPSTSVSTSINPSSSAVSSLGHQLVGAQSDARSLHQQFSCMLAANQYFLSGVPSNSSLEQFLVQQGTHNHLGLGLSQTGGEPSTSLAPPPALHSSHSHGHSTSQPQQAPQQTLHQQQLPPHTLSHPHSHSHPHHPLHPGSHSSSLGGFDFQGIPVLSSNQIASLMQHEAGLPLPLPLHLSLSKDDGKGESSSGGGSSSSGGSSSRRKKAMAGYLPQRKSDSTSNSSGNPIANSNGGVLSHGQPPALIGSGVGMSNMGGDPSSLLASSSSSSSVVSSSSSAPSSTAASVLVTNDSHLSKSDNQSSMQPNNTESDSEPVYSCGECGKSFPHLSSLRRHLRMHEPTTAGTSNSSSTGPNPIHIKAQADPSLPHSTQETPQTPTISCPSPDKIFNCPDCGKGFKKKGHLLQHGVIHSTTRPYGCSTCSRAFNRRESLTRHEKIHEEKPFRCPACGRSFRESTSLLNHAASGTCGKPGYHDDHRSQGNPSPCYSGASPCGSGMAGPALRKAPLAPTLHPHSQSHNQHHHPQQQPHLPLSSLLDDSEDDVTSSVNNAISAITAASNSGNRGDDRGDIIGGLLGGLGLGPLGSPSSTSGMDKNFRGGGSQEAMSSNPHNPTTKPKRPRKPRAKKDPAVGGQPPKRRQYTPRMGPSGLPRTHLCSVCGKGFARRETLRRHDRIHTGEKPHHCTVCGKYFREAFHLSKHQTVHSGAKNYKCSICGKEFGYSQSLRRHSKLHQKGELEEVPTTPAAENLNSFNPNPQCSVAQERSQNQAPSTSSYYSYPQDVKPQDTNPQPQPPPPPHPQPPPPPRLYTCAICWKSFRHHFHLTAHHQTVHEGGGEKLFCCEVCGKAFAYSNSLTRHRQSQHGMTRSDPPNPQEGSGGSGDNRGGSDVNQSTSESEAATNTLLQMAPSTEAHGGQSLSVVTHSHQQPPPQPPTGYSPLFYDAAAQSSASNAPSYSQPLPPNSTIMAPQHPHSPAGVKGEHIYPAGSRSRTLHTTAPFQPLTELPSTEHHHLHHHHHISHHHHLLHHQSGAQSHQHPDCSIQLSHDEMRRQKKKKKKSDRRDWRENKCESQDLVRFNEIKKKRKISCTIRGQLNKKQGSLRLTIRRGEGSGGGGYKLVNTGGMKVQIFSSLKVPVKRFGCPICPNSVFSRKAGLLVHMAVKHTQKALTTQERLRCRVCGKQSHRPLAAFIHRASHRARGTFSCRRCSTRFWNATLLYRHKVSCRRRAKGLQRGDANRLKLTKRAGERQTQEGQEEIPYLQGPYRY</sequence>
<dbReference type="RefSeq" id="XP_029306893.1">
    <property type="nucleotide sequence ID" value="XM_029451033.1"/>
</dbReference>
<evidence type="ECO:0000256" key="2">
    <source>
        <dbReference type="ARBA" id="ARBA00006991"/>
    </source>
</evidence>
<feature type="compositionally biased region" description="Basic residues" evidence="12">
    <location>
        <begin position="235"/>
        <end position="247"/>
    </location>
</feature>
<dbReference type="Pfam" id="PF00096">
    <property type="entry name" value="zf-C2H2"/>
    <property type="match status" value="5"/>
</dbReference>
<gene>
    <name evidence="15" type="primary">LOC115020940</name>
</gene>
<name>A0A6J2R7Y9_COTGO</name>
<dbReference type="GO" id="GO:0005634">
    <property type="term" value="C:nucleus"/>
    <property type="evidence" value="ECO:0007669"/>
    <property type="project" value="UniProtKB-SubCell"/>
</dbReference>
<feature type="domain" description="C2H2-type" evidence="13">
    <location>
        <begin position="793"/>
        <end position="820"/>
    </location>
</feature>
<feature type="compositionally biased region" description="Low complexity" evidence="12">
    <location>
        <begin position="1053"/>
        <end position="1067"/>
    </location>
</feature>
<feature type="compositionally biased region" description="Low complexity" evidence="12">
    <location>
        <begin position="211"/>
        <end position="234"/>
    </location>
</feature>
<feature type="domain" description="C2H2-type" evidence="13">
    <location>
        <begin position="821"/>
        <end position="848"/>
    </location>
</feature>
<dbReference type="InterPro" id="IPR036236">
    <property type="entry name" value="Znf_C2H2_sf"/>
</dbReference>
<dbReference type="FunFam" id="3.30.160.60:FF:000325">
    <property type="entry name" value="ZFP90 zinc finger protein"/>
    <property type="match status" value="1"/>
</dbReference>
<feature type="compositionally biased region" description="Low complexity" evidence="12">
    <location>
        <begin position="453"/>
        <end position="468"/>
    </location>
</feature>
<feature type="compositionally biased region" description="Polar residues" evidence="12">
    <location>
        <begin position="480"/>
        <end position="493"/>
    </location>
</feature>
<keyword evidence="10" id="KW-0539">Nucleus</keyword>
<proteinExistence type="inferred from homology"/>
<comment type="similarity">
    <text evidence="2">Belongs to the krueppel C2H2-type zinc-finger protein family.</text>
</comment>
<dbReference type="SUPFAM" id="SSF57667">
    <property type="entry name" value="beta-beta-alpha zinc fingers"/>
    <property type="match status" value="6"/>
</dbReference>
<reference evidence="15" key="1">
    <citation type="submission" date="2025-08" db="UniProtKB">
        <authorList>
            <consortium name="RefSeq"/>
        </authorList>
    </citation>
    <scope>IDENTIFICATION</scope>
</reference>
<feature type="region of interest" description="Disordered" evidence="12">
    <location>
        <begin position="1"/>
        <end position="41"/>
    </location>
</feature>
<dbReference type="FunCoup" id="A0A6J2R7Y9">
    <property type="interactions" value="224"/>
</dbReference>
<dbReference type="GO" id="GO:0008270">
    <property type="term" value="F:zinc ion binding"/>
    <property type="evidence" value="ECO:0007669"/>
    <property type="project" value="UniProtKB-KW"/>
</dbReference>
<dbReference type="FunFam" id="3.30.160.60:FF:000100">
    <property type="entry name" value="Zinc finger 45-like"/>
    <property type="match status" value="1"/>
</dbReference>
<dbReference type="KEGG" id="cgob:115020940"/>
<evidence type="ECO:0000256" key="5">
    <source>
        <dbReference type="ARBA" id="ARBA00022771"/>
    </source>
</evidence>
<feature type="compositionally biased region" description="Low complexity" evidence="12">
    <location>
        <begin position="11"/>
        <end position="39"/>
    </location>
</feature>
<feature type="compositionally biased region" description="Pro residues" evidence="12">
    <location>
        <begin position="1"/>
        <end position="10"/>
    </location>
</feature>
<feature type="region of interest" description="Disordered" evidence="12">
    <location>
        <begin position="1352"/>
        <end position="1375"/>
    </location>
</feature>
<feature type="compositionally biased region" description="Low complexity" evidence="12">
    <location>
        <begin position="371"/>
        <end position="402"/>
    </location>
</feature>
<evidence type="ECO:0000256" key="1">
    <source>
        <dbReference type="ARBA" id="ARBA00004123"/>
    </source>
</evidence>
<feature type="compositionally biased region" description="Basic residues" evidence="12">
    <location>
        <begin position="727"/>
        <end position="736"/>
    </location>
</feature>
<dbReference type="Pfam" id="PF13912">
    <property type="entry name" value="zf-C2H2_6"/>
    <property type="match status" value="1"/>
</dbReference>
<feature type="domain" description="C2H2-type" evidence="13">
    <location>
        <begin position="429"/>
        <end position="456"/>
    </location>
</feature>
<keyword evidence="9" id="KW-0804">Transcription</keyword>
<dbReference type="FunFam" id="3.30.160.60:FF:000286">
    <property type="entry name" value="Zinc finger protein 770"/>
    <property type="match status" value="1"/>
</dbReference>
<feature type="region of interest" description="Disordered" evidence="12">
    <location>
        <begin position="1021"/>
        <end position="1093"/>
    </location>
</feature>
<feature type="domain" description="C2H2-type" evidence="13">
    <location>
        <begin position="556"/>
        <end position="583"/>
    </location>
</feature>
<feature type="compositionally biased region" description="Low complexity" evidence="12">
    <location>
        <begin position="98"/>
        <end position="128"/>
    </location>
</feature>
<feature type="region of interest" description="Disordered" evidence="12">
    <location>
        <begin position="844"/>
        <end position="915"/>
    </location>
</feature>
<evidence type="ECO:0000313" key="15">
    <source>
        <dbReference type="RefSeq" id="XP_029306893.1"/>
    </source>
</evidence>
<evidence type="ECO:0000313" key="14">
    <source>
        <dbReference type="Proteomes" id="UP000504630"/>
    </source>
</evidence>
<keyword evidence="7" id="KW-0805">Transcription regulation</keyword>
<feature type="compositionally biased region" description="Basic residues" evidence="12">
    <location>
        <begin position="1120"/>
        <end position="1136"/>
    </location>
</feature>
<dbReference type="PROSITE" id="PS50157">
    <property type="entry name" value="ZINC_FINGER_C2H2_2"/>
    <property type="match status" value="9"/>
</dbReference>
<feature type="compositionally biased region" description="Polar residues" evidence="12">
    <location>
        <begin position="410"/>
        <end position="422"/>
    </location>
</feature>
<dbReference type="OrthoDB" id="8922241at2759"/>
<keyword evidence="8" id="KW-0238">DNA-binding</keyword>
<feature type="compositionally biased region" description="Polar residues" evidence="12">
    <location>
        <begin position="332"/>
        <end position="347"/>
    </location>
</feature>
<feature type="domain" description="C2H2-type" evidence="13">
    <location>
        <begin position="529"/>
        <end position="556"/>
    </location>
</feature>
<dbReference type="GO" id="GO:0000981">
    <property type="term" value="F:DNA-binding transcription factor activity, RNA polymerase II-specific"/>
    <property type="evidence" value="ECO:0007669"/>
    <property type="project" value="TreeGrafter"/>
</dbReference>
<dbReference type="InterPro" id="IPR013087">
    <property type="entry name" value="Znf_C2H2_type"/>
</dbReference>
<keyword evidence="6" id="KW-0862">Zinc</keyword>
<evidence type="ECO:0000256" key="9">
    <source>
        <dbReference type="ARBA" id="ARBA00023163"/>
    </source>
</evidence>
<feature type="region of interest" description="Disordered" evidence="12">
    <location>
        <begin position="291"/>
        <end position="429"/>
    </location>
</feature>
<feature type="region of interest" description="Disordered" evidence="12">
    <location>
        <begin position="1118"/>
        <end position="1175"/>
    </location>
</feature>
<feature type="compositionally biased region" description="Polar residues" evidence="12">
    <location>
        <begin position="1026"/>
        <end position="1035"/>
    </location>
</feature>
<dbReference type="PANTHER" id="PTHR24384:SF196">
    <property type="entry name" value="ZINC FINGER AND BTB DOMAIN-CONTAINING PROTEIN 11"/>
    <property type="match status" value="1"/>
</dbReference>
<feature type="region of interest" description="Disordered" evidence="12">
    <location>
        <begin position="609"/>
        <end position="655"/>
    </location>
</feature>
<feature type="domain" description="C2H2-type" evidence="13">
    <location>
        <begin position="501"/>
        <end position="528"/>
    </location>
</feature>
<dbReference type="InterPro" id="IPR050752">
    <property type="entry name" value="C2H2-ZF_domain"/>
</dbReference>
<dbReference type="PANTHER" id="PTHR24384">
    <property type="entry name" value="FINGER PUTATIVE TRANSCRIPTION FACTOR FAMILY-RELATED"/>
    <property type="match status" value="1"/>
</dbReference>
<evidence type="ECO:0000256" key="10">
    <source>
        <dbReference type="ARBA" id="ARBA00023242"/>
    </source>
</evidence>
<feature type="region of interest" description="Disordered" evidence="12">
    <location>
        <begin position="966"/>
        <end position="1008"/>
    </location>
</feature>
<feature type="compositionally biased region" description="Polar residues" evidence="12">
    <location>
        <begin position="999"/>
        <end position="1008"/>
    </location>
</feature>
<accession>A0A6J2R7Y9</accession>
<feature type="domain" description="C2H2-type" evidence="13">
    <location>
        <begin position="919"/>
        <end position="947"/>
    </location>
</feature>
<dbReference type="GO" id="GO:0000978">
    <property type="term" value="F:RNA polymerase II cis-regulatory region sequence-specific DNA binding"/>
    <property type="evidence" value="ECO:0007669"/>
    <property type="project" value="TreeGrafter"/>
</dbReference>
<evidence type="ECO:0000256" key="11">
    <source>
        <dbReference type="PROSITE-ProRule" id="PRU00042"/>
    </source>
</evidence>
<comment type="subcellular location">
    <subcellularLocation>
        <location evidence="1">Nucleus</location>
    </subcellularLocation>
</comment>
<protein>
    <submittedName>
        <fullName evidence="15">Zinc finger protein 865 isoform X1</fullName>
    </submittedName>
</protein>
<dbReference type="GeneID" id="115020940"/>
<feature type="domain" description="C2H2-type" evidence="13">
    <location>
        <begin position="950"/>
        <end position="978"/>
    </location>
</feature>
<feature type="compositionally biased region" description="Low complexity" evidence="12">
    <location>
        <begin position="637"/>
        <end position="648"/>
    </location>
</feature>
<dbReference type="FunFam" id="3.30.160.60:FF:000446">
    <property type="entry name" value="Zinc finger protein"/>
    <property type="match status" value="1"/>
</dbReference>
<dbReference type="InParanoid" id="A0A6J2R7Y9"/>
<feature type="region of interest" description="Disordered" evidence="12">
    <location>
        <begin position="62"/>
        <end position="128"/>
    </location>
</feature>
<dbReference type="FunFam" id="3.30.160.60:FF:000624">
    <property type="entry name" value="zinc finger protein 697"/>
    <property type="match status" value="2"/>
</dbReference>
<organism evidence="14 15">
    <name type="scientific">Cottoperca gobio</name>
    <name type="common">Frogmouth</name>
    <name type="synonym">Aphritis gobio</name>
    <dbReference type="NCBI Taxonomy" id="56716"/>
    <lineage>
        <taxon>Eukaryota</taxon>
        <taxon>Metazoa</taxon>
        <taxon>Chordata</taxon>
        <taxon>Craniata</taxon>
        <taxon>Vertebrata</taxon>
        <taxon>Euteleostomi</taxon>
        <taxon>Actinopterygii</taxon>
        <taxon>Neopterygii</taxon>
        <taxon>Teleostei</taxon>
        <taxon>Neoteleostei</taxon>
        <taxon>Acanthomorphata</taxon>
        <taxon>Eupercaria</taxon>
        <taxon>Perciformes</taxon>
        <taxon>Notothenioidei</taxon>
        <taxon>Bovichtidae</taxon>
        <taxon>Cottoperca</taxon>
    </lineage>
</organism>
<dbReference type="Gene3D" id="3.30.160.60">
    <property type="entry name" value="Classic Zinc Finger"/>
    <property type="match status" value="9"/>
</dbReference>
<keyword evidence="14" id="KW-1185">Reference proteome</keyword>
<feature type="region of interest" description="Disordered" evidence="12">
    <location>
        <begin position="694"/>
        <end position="764"/>
    </location>
</feature>
<evidence type="ECO:0000259" key="13">
    <source>
        <dbReference type="PROSITE" id="PS50157"/>
    </source>
</evidence>
<evidence type="ECO:0000256" key="7">
    <source>
        <dbReference type="ARBA" id="ARBA00023015"/>
    </source>
</evidence>
<evidence type="ECO:0000256" key="4">
    <source>
        <dbReference type="ARBA" id="ARBA00022737"/>
    </source>
</evidence>
<evidence type="ECO:0000256" key="8">
    <source>
        <dbReference type="ARBA" id="ARBA00023125"/>
    </source>
</evidence>
<dbReference type="Proteomes" id="UP000504630">
    <property type="component" value="Chromosome 16"/>
</dbReference>
<dbReference type="FunFam" id="3.30.160.60:FF:000193">
    <property type="entry name" value="Zinc finger protein 300"/>
    <property type="match status" value="1"/>
</dbReference>
<keyword evidence="5 11" id="KW-0863">Zinc-finger</keyword>
<evidence type="ECO:0000256" key="12">
    <source>
        <dbReference type="SAM" id="MobiDB-lite"/>
    </source>
</evidence>